<organism evidence="13 14">
    <name type="scientific">Scheffersomyces stipitis (strain ATCC 58785 / CBS 6054 / NBRC 10063 / NRRL Y-11545)</name>
    <name type="common">Yeast</name>
    <name type="synonym">Pichia stipitis</name>
    <dbReference type="NCBI Taxonomy" id="322104"/>
    <lineage>
        <taxon>Eukaryota</taxon>
        <taxon>Fungi</taxon>
        <taxon>Dikarya</taxon>
        <taxon>Ascomycota</taxon>
        <taxon>Saccharomycotina</taxon>
        <taxon>Pichiomycetes</taxon>
        <taxon>Debaryomycetaceae</taxon>
        <taxon>Scheffersomyces</taxon>
    </lineage>
</organism>
<keyword evidence="10 11" id="KW-0472">Membrane</keyword>
<keyword evidence="5 11" id="KW-0999">Mitochondrion inner membrane</keyword>
<dbReference type="GeneID" id="4840052"/>
<comment type="pathway">
    <text evidence="11">Cofactor biosynthesis; ubiquinone biosynthesis.</text>
</comment>
<evidence type="ECO:0000256" key="5">
    <source>
        <dbReference type="ARBA" id="ARBA00022792"/>
    </source>
</evidence>
<evidence type="ECO:0000256" key="2">
    <source>
        <dbReference type="ARBA" id="ARBA00005349"/>
    </source>
</evidence>
<protein>
    <recommendedName>
        <fullName evidence="11">Ubiquinone biosynthesis monooxygenase COQ6, mitochondrial</fullName>
        <ecNumber evidence="11">1.14.15.45</ecNumber>
    </recommendedName>
    <alternativeName>
        <fullName evidence="11">2-methoxy-6-polyprenolphenol 4-hydroxylase</fullName>
        <ecNumber evidence="11">1.14.15.46</ecNumber>
    </alternativeName>
</protein>
<dbReference type="GO" id="GO:0071949">
    <property type="term" value="F:FAD binding"/>
    <property type="evidence" value="ECO:0007669"/>
    <property type="project" value="InterPro"/>
</dbReference>
<dbReference type="GO" id="GO:0106364">
    <property type="term" value="F:4-hydroxy-3-all-trans-polyprenylbenzoate oxygenase activity"/>
    <property type="evidence" value="ECO:0007669"/>
    <property type="project" value="UniProtKB-EC"/>
</dbReference>
<evidence type="ECO:0000256" key="10">
    <source>
        <dbReference type="ARBA" id="ARBA00023136"/>
    </source>
</evidence>
<keyword evidence="9 11" id="KW-0496">Mitochondrion</keyword>
<keyword evidence="8 11" id="KW-0503">Monooxygenase</keyword>
<dbReference type="PANTHER" id="PTHR43876:SF7">
    <property type="entry name" value="UBIQUINONE BIOSYNTHESIS MONOOXYGENASE COQ6, MITOCHONDRIAL"/>
    <property type="match status" value="1"/>
</dbReference>
<comment type="cofactor">
    <cofactor evidence="1 11">
        <name>FAD</name>
        <dbReference type="ChEBI" id="CHEBI:57692"/>
    </cofactor>
</comment>
<dbReference type="InterPro" id="IPR000689">
    <property type="entry name" value="UbQ_mOase_COQ6"/>
</dbReference>
<comment type="catalytic activity">
    <reaction evidence="11">
        <text>a 4-hydroxy-3-(all-trans-polyprenyl)benzoate + 2 reduced [2Fe-2S]-[ferredoxin] + O2 + 2 H(+) = a 3,4-dihydroxy-5-(all-trans-polyprenyl)benzoate + 2 oxidized [2Fe-2S]-[ferredoxin] + H2O</text>
        <dbReference type="Rhea" id="RHEA:81195"/>
        <dbReference type="Rhea" id="RHEA-COMP:9514"/>
        <dbReference type="Rhea" id="RHEA-COMP:10000"/>
        <dbReference type="Rhea" id="RHEA-COMP:10001"/>
        <dbReference type="Rhea" id="RHEA-COMP:10930"/>
        <dbReference type="ChEBI" id="CHEBI:15377"/>
        <dbReference type="ChEBI" id="CHEBI:15378"/>
        <dbReference type="ChEBI" id="CHEBI:15379"/>
        <dbReference type="ChEBI" id="CHEBI:33737"/>
        <dbReference type="ChEBI" id="CHEBI:33738"/>
        <dbReference type="ChEBI" id="CHEBI:64694"/>
        <dbReference type="ChEBI" id="CHEBI:78396"/>
        <dbReference type="EC" id="1.14.15.45"/>
    </reaction>
</comment>
<evidence type="ECO:0000313" key="13">
    <source>
        <dbReference type="EMBL" id="ABN67824.2"/>
    </source>
</evidence>
<comment type="subunit">
    <text evidence="11">Component of a multi-subunit COQ enzyme complex, composed of at least COQ3, COQ4, COQ5, COQ6, COQ7 and COQ9.</text>
</comment>
<comment type="function">
    <text evidence="11">FAD-dependent monooxygenase required for two non-consecutive steps during ubiquinone biosynthesis. Required for the C5-ring hydroxylation during ubiquinone biosynthesis by catalyzing the hydroxylation of 4-hydroxy-3-(all-trans-polyprenyl)benzoic acid to 3,4-dihydroxy-5-(all-trans-polyprenyl)benzoic acid. Also acts downstream of coq4, for the C1-hydroxylation during ubiquinone biosynthesis by catalyzing the hydroxylation of 2-methoxy-6-(all-trans-polyprenyl)phenol to 2-methoxy-6-(all-trans-polyprenyl)benzene-1,4-diol. The electrons required for the hydroxylation reaction are funneled indirectly to coq6 from NADPH via a ferredoxin/ferredoxin reductase system.</text>
</comment>
<dbReference type="GO" id="GO:0120538">
    <property type="term" value="F:2-methoxy-6-polyprenolphenol 4-hydroxylase activity"/>
    <property type="evidence" value="ECO:0007669"/>
    <property type="project" value="UniProtKB-EC"/>
</dbReference>
<evidence type="ECO:0000256" key="8">
    <source>
        <dbReference type="ARBA" id="ARBA00023033"/>
    </source>
</evidence>
<dbReference type="SUPFAM" id="SSF51905">
    <property type="entry name" value="FAD/NAD(P)-binding domain"/>
    <property type="match status" value="1"/>
</dbReference>
<dbReference type="UniPathway" id="UPA00232"/>
<dbReference type="EC" id="1.14.15.46" evidence="11"/>
<proteinExistence type="inferred from homology"/>
<dbReference type="eggNOG" id="KOG3855">
    <property type="taxonomic scope" value="Eukaryota"/>
</dbReference>
<dbReference type="OrthoDB" id="683240at2759"/>
<feature type="domain" description="FAD-binding" evidence="12">
    <location>
        <begin position="185"/>
        <end position="411"/>
    </location>
</feature>
<dbReference type="Pfam" id="PF01494">
    <property type="entry name" value="FAD_binding_3"/>
    <property type="match status" value="1"/>
</dbReference>
<gene>
    <name evidence="11 13" type="primary">COQ6</name>
    <name evidence="13" type="ORF">PICST_32861</name>
</gene>
<dbReference type="EMBL" id="CP000500">
    <property type="protein sequence ID" value="ABN67824.2"/>
    <property type="molecule type" value="Genomic_DNA"/>
</dbReference>
<keyword evidence="14" id="KW-1185">Reference proteome</keyword>
<dbReference type="InterPro" id="IPR051205">
    <property type="entry name" value="UbiH/COQ6_monooxygenase"/>
</dbReference>
<dbReference type="OMA" id="VKQMQVW"/>
<comment type="similarity">
    <text evidence="2 11">Belongs to the UbiH/COQ6 family.</text>
</comment>
<evidence type="ECO:0000256" key="4">
    <source>
        <dbReference type="ARBA" id="ARBA00022688"/>
    </source>
</evidence>
<reference evidence="13 14" key="1">
    <citation type="journal article" date="2007" name="Nat. Biotechnol.">
        <title>Genome sequence of the lignocellulose-bioconverting and xylose-fermenting yeast Pichia stipitis.</title>
        <authorList>
            <person name="Jeffries T.W."/>
            <person name="Grigoriev I.V."/>
            <person name="Grimwood J."/>
            <person name="Laplaza J.M."/>
            <person name="Aerts A."/>
            <person name="Salamov A."/>
            <person name="Schmutz J."/>
            <person name="Lindquist E."/>
            <person name="Dehal P."/>
            <person name="Shapiro H."/>
            <person name="Jin Y.S."/>
            <person name="Passoth V."/>
            <person name="Richardson P.M."/>
        </authorList>
    </citation>
    <scope>NUCLEOTIDE SEQUENCE [LARGE SCALE GENOMIC DNA]</scope>
    <source>
        <strain evidence="14">ATCC 58785 / CBS 6054 / NBRC 10063 / NRRL Y-11545</strain>
    </source>
</reference>
<dbReference type="InterPro" id="IPR018168">
    <property type="entry name" value="Ubi_Hdrlase_CS"/>
</dbReference>
<keyword evidence="7 11" id="KW-0560">Oxidoreductase</keyword>
<dbReference type="InterPro" id="IPR010971">
    <property type="entry name" value="UbiH/COQ6"/>
</dbReference>
<keyword evidence="4 11" id="KW-0831">Ubiquinone biosynthesis</keyword>
<dbReference type="Gene3D" id="3.50.50.60">
    <property type="entry name" value="FAD/NAD(P)-binding domain"/>
    <property type="match status" value="2"/>
</dbReference>
<dbReference type="AlphaFoldDB" id="A3LXM0"/>
<evidence type="ECO:0000256" key="3">
    <source>
        <dbReference type="ARBA" id="ARBA00022630"/>
    </source>
</evidence>
<dbReference type="HAMAP" id="MF_03193">
    <property type="entry name" value="COQ6_monooxygenase"/>
    <property type="match status" value="1"/>
</dbReference>
<dbReference type="InterPro" id="IPR036188">
    <property type="entry name" value="FAD/NAD-bd_sf"/>
</dbReference>
<keyword evidence="6 11" id="KW-0274">FAD</keyword>
<evidence type="ECO:0000259" key="12">
    <source>
        <dbReference type="Pfam" id="PF01494"/>
    </source>
</evidence>
<dbReference type="FunCoup" id="A3LXM0">
    <property type="interactions" value="424"/>
</dbReference>
<dbReference type="STRING" id="322104.A3LXM0"/>
<keyword evidence="3 11" id="KW-0285">Flavoprotein</keyword>
<dbReference type="InParanoid" id="A3LXM0"/>
<dbReference type="InterPro" id="IPR002938">
    <property type="entry name" value="FAD-bd"/>
</dbReference>
<name>A3LXM0_PICST</name>
<comment type="subcellular location">
    <subcellularLocation>
        <location evidence="11">Mitochondrion inner membrane</location>
        <topology evidence="11">Peripheral membrane protein</topology>
        <orientation evidence="11">Matrix side</orientation>
    </subcellularLocation>
</comment>
<evidence type="ECO:0000256" key="7">
    <source>
        <dbReference type="ARBA" id="ARBA00023002"/>
    </source>
</evidence>
<evidence type="ECO:0000313" key="14">
    <source>
        <dbReference type="Proteomes" id="UP000002258"/>
    </source>
</evidence>
<evidence type="ECO:0000256" key="1">
    <source>
        <dbReference type="ARBA" id="ARBA00001974"/>
    </source>
</evidence>
<dbReference type="EC" id="1.14.15.45" evidence="11"/>
<evidence type="ECO:0000256" key="6">
    <source>
        <dbReference type="ARBA" id="ARBA00022827"/>
    </source>
</evidence>
<dbReference type="FunFam" id="3.50.50.60:FF:000021">
    <property type="entry name" value="Ubiquinone biosynthesis monooxygenase COQ6"/>
    <property type="match status" value="1"/>
</dbReference>
<dbReference type="GO" id="GO:0031314">
    <property type="term" value="C:extrinsic component of mitochondrial inner membrane"/>
    <property type="evidence" value="ECO:0007669"/>
    <property type="project" value="UniProtKB-UniRule"/>
</dbReference>
<dbReference type="Proteomes" id="UP000002258">
    <property type="component" value="Chromosome 6"/>
</dbReference>
<accession>A3LXM0</accession>
<dbReference type="FunFam" id="3.50.50.60:FF:000239">
    <property type="entry name" value="Ubiquinone biosynthesis monooxygenase COQ6, mitochondrial"/>
    <property type="match status" value="1"/>
</dbReference>
<dbReference type="PANTHER" id="PTHR43876">
    <property type="entry name" value="UBIQUINONE BIOSYNTHESIS MONOOXYGENASE COQ6, MITOCHONDRIAL"/>
    <property type="match status" value="1"/>
</dbReference>
<dbReference type="HOGENOM" id="CLU_009665_8_0_1"/>
<evidence type="ECO:0000256" key="11">
    <source>
        <dbReference type="HAMAP-Rule" id="MF_03193"/>
    </source>
</evidence>
<dbReference type="PRINTS" id="PR00420">
    <property type="entry name" value="RNGMNOXGNASE"/>
</dbReference>
<dbReference type="PROSITE" id="PS01304">
    <property type="entry name" value="UBIH"/>
    <property type="match status" value="1"/>
</dbReference>
<dbReference type="KEGG" id="pic:PICST_32861"/>
<sequence length="467" mass="51735">MQDIVVIGGGPAGLSLLAALKSSPKTRHLSCTLIEGSSLQSVRDFLVEPPEEYTNRVVSLTPKSVEFMQQKVGNWDFIKQDRVRFYDNIVAYDSQDNDARIEFDATQIGAGVLAVMCENINIQSSLIGRLNELGMDDSTTILDNTKVIDITSPIHHDLDQHDLNEIDVNSGKSDLDWPIVKLSTGESIQARLLVGCDGYNSPVRKFAGIESRGWQYNTFGVVATIKMQYEDHRSIGWQRFLSTGPLAILPLSEDNATIVWSSTPWLSELLLKVNPDIFPHLINAGMTLEEVDLKYIYSMLDKDPNDFKVLDEIQWRLSKIDIKSLEENYPLPVVELIQNSRARFPLKLSHADTYVAPRVALVGDAAHTIHPLAGQGLNMGQSDVGFLVDALEKGIERGLDIGSTMVLDSYVANAWPGNHMMLGVCDKLHKVFTTDFGPVVLLRGLGIKSLNMAESVKDLMIKAISGR</sequence>
<comment type="catalytic activity">
    <reaction evidence="11">
        <text>a 2-methoxy-6-(all-trans-polyprenyl)phenol + 2 reduced [2Fe-2S]-[ferredoxin] + O2 + 2 H(+) = a 2-methoxy-6-(all-trans-polyprenyl)benzene-1,4-diol + 2 oxidized [2Fe-2S]-[ferredoxin] + H2O</text>
        <dbReference type="Rhea" id="RHEA:81183"/>
        <dbReference type="Rhea" id="RHEA-COMP:9551"/>
        <dbReference type="Rhea" id="RHEA-COMP:10000"/>
        <dbReference type="Rhea" id="RHEA-COMP:10001"/>
        <dbReference type="Rhea" id="RHEA-COMP:10858"/>
        <dbReference type="ChEBI" id="CHEBI:15377"/>
        <dbReference type="ChEBI" id="CHEBI:15378"/>
        <dbReference type="ChEBI" id="CHEBI:15379"/>
        <dbReference type="ChEBI" id="CHEBI:33737"/>
        <dbReference type="ChEBI" id="CHEBI:33738"/>
        <dbReference type="ChEBI" id="CHEBI:62731"/>
        <dbReference type="ChEBI" id="CHEBI:84166"/>
        <dbReference type="EC" id="1.14.15.46"/>
    </reaction>
</comment>
<dbReference type="NCBIfam" id="TIGR01988">
    <property type="entry name" value="Ubi-OHases"/>
    <property type="match status" value="1"/>
</dbReference>
<evidence type="ECO:0000256" key="9">
    <source>
        <dbReference type="ARBA" id="ARBA00023128"/>
    </source>
</evidence>
<dbReference type="GO" id="GO:0016712">
    <property type="term" value="F:oxidoreductase activity, acting on paired donors, with incorporation or reduction of molecular oxygen, reduced flavin or flavoprotein as one donor, and incorporation of one atom of oxygen"/>
    <property type="evidence" value="ECO:0007669"/>
    <property type="project" value="UniProtKB-UniRule"/>
</dbReference>
<dbReference type="RefSeq" id="XP_001385853.2">
    <property type="nucleotide sequence ID" value="XM_001385816.1"/>
</dbReference>